<comment type="caution">
    <text evidence="5">The sequence shown here is derived from an EMBL/GenBank/DDBJ whole genome shotgun (WGS) entry which is preliminary data.</text>
</comment>
<keyword evidence="2 3" id="KW-0539">Nucleus</keyword>
<evidence type="ECO:0000256" key="2">
    <source>
        <dbReference type="ARBA" id="ARBA00023242"/>
    </source>
</evidence>
<dbReference type="InterPro" id="IPR010402">
    <property type="entry name" value="CCT_domain"/>
</dbReference>
<dbReference type="AlphaFoldDB" id="A0AA38GYR5"/>
<evidence type="ECO:0000313" key="5">
    <source>
        <dbReference type="EMBL" id="KAH9330377.1"/>
    </source>
</evidence>
<feature type="domain" description="CCT" evidence="4">
    <location>
        <begin position="498"/>
        <end position="540"/>
    </location>
</feature>
<name>A0AA38GYR5_TAXCH</name>
<reference evidence="5 6" key="1">
    <citation type="journal article" date="2021" name="Nat. Plants">
        <title>The Taxus genome provides insights into paclitaxel biosynthesis.</title>
        <authorList>
            <person name="Xiong X."/>
            <person name="Gou J."/>
            <person name="Liao Q."/>
            <person name="Li Y."/>
            <person name="Zhou Q."/>
            <person name="Bi G."/>
            <person name="Li C."/>
            <person name="Du R."/>
            <person name="Wang X."/>
            <person name="Sun T."/>
            <person name="Guo L."/>
            <person name="Liang H."/>
            <person name="Lu P."/>
            <person name="Wu Y."/>
            <person name="Zhang Z."/>
            <person name="Ro D.K."/>
            <person name="Shang Y."/>
            <person name="Huang S."/>
            <person name="Yan J."/>
        </authorList>
    </citation>
    <scope>NUCLEOTIDE SEQUENCE [LARGE SCALE GENOMIC DNA]</scope>
    <source>
        <strain evidence="5">Ta-2019</strain>
    </source>
</reference>
<dbReference type="GO" id="GO:0003700">
    <property type="term" value="F:DNA-binding transcription factor activity"/>
    <property type="evidence" value="ECO:0007669"/>
    <property type="project" value="TreeGrafter"/>
</dbReference>
<feature type="non-terminal residue" evidence="5">
    <location>
        <position position="1"/>
    </location>
</feature>
<dbReference type="Proteomes" id="UP000824469">
    <property type="component" value="Unassembled WGS sequence"/>
</dbReference>
<accession>A0AA38GYR5</accession>
<dbReference type="GO" id="GO:0005634">
    <property type="term" value="C:nucleus"/>
    <property type="evidence" value="ECO:0007669"/>
    <property type="project" value="UniProtKB-SubCell"/>
</dbReference>
<proteinExistence type="predicted"/>
<organism evidence="5 6">
    <name type="scientific">Taxus chinensis</name>
    <name type="common">Chinese yew</name>
    <name type="synonym">Taxus wallichiana var. chinensis</name>
    <dbReference type="NCBI Taxonomy" id="29808"/>
    <lineage>
        <taxon>Eukaryota</taxon>
        <taxon>Viridiplantae</taxon>
        <taxon>Streptophyta</taxon>
        <taxon>Embryophyta</taxon>
        <taxon>Tracheophyta</taxon>
        <taxon>Spermatophyta</taxon>
        <taxon>Pinopsida</taxon>
        <taxon>Pinidae</taxon>
        <taxon>Conifers II</taxon>
        <taxon>Cupressales</taxon>
        <taxon>Taxaceae</taxon>
        <taxon>Taxus</taxon>
    </lineage>
</organism>
<protein>
    <recommendedName>
        <fullName evidence="4">CCT domain-containing protein</fullName>
    </recommendedName>
</protein>
<dbReference type="EMBL" id="JAHRHJ020000001">
    <property type="protein sequence ID" value="KAH9330377.1"/>
    <property type="molecule type" value="Genomic_DNA"/>
</dbReference>
<evidence type="ECO:0000256" key="3">
    <source>
        <dbReference type="PROSITE-ProRule" id="PRU00357"/>
    </source>
</evidence>
<dbReference type="InterPro" id="IPR045281">
    <property type="entry name" value="CONSTANS-like"/>
</dbReference>
<gene>
    <name evidence="5" type="ORF">KI387_002485</name>
</gene>
<sequence>MYPETDFLFPYSLDRIQEPNNPQENDKGSMNSVLVLGLGKDDCYMQGEFVDGATMTQMELEESDLFNAPVSADLSNEGCPQSEDLVAEEIALMQSINLDDEMMFYACDGTQDLGRSIAESNPNPSHIVPAQVCSPASNLITFRTEVANSFEELMNSKSVSFCQSPTYLSRSMETDKSISHPVLGSRESLAVGNLPSLVATSMQSFPDFSTEVTNTVEDILNLNPVSICQSPGFLSGSFEIDNSMTLGSEGNLAVGNPDSLIATPMQDSSGFPTEMTNSVVDLLSAKLASIYQSPSFPSGPMKINNSTSHPILGTEENFTVGDLSSKVVLSPQSSITQETDTAEVMDSKDVFVSQNLNFASATKRSSNSIDNPISISEENVASGNSYSSISTYMQNLPKMQRSSSSHELGQLCVYPPVNRTFQYPPSSPVHYPIMEGKPNPQFLDFQGSGMKTSSMPMRRVYSTGDIKSVQGSGKPLESNSSISEDGEFRIGQYTVEERKERLHRYRKKRNNRNFNKKIKYACRKSLADNQPRYRGRFVPKNGTIRRASAKDNECLEEDEAEV</sequence>
<dbReference type="PANTHER" id="PTHR31319">
    <property type="entry name" value="ZINC FINGER PROTEIN CONSTANS-LIKE 4"/>
    <property type="match status" value="1"/>
</dbReference>
<evidence type="ECO:0000259" key="4">
    <source>
        <dbReference type="PROSITE" id="PS51017"/>
    </source>
</evidence>
<dbReference type="PANTHER" id="PTHR31319:SF114">
    <property type="entry name" value="OS12G0262400 PROTEIN"/>
    <property type="match status" value="1"/>
</dbReference>
<comment type="subcellular location">
    <subcellularLocation>
        <location evidence="1 3">Nucleus</location>
    </subcellularLocation>
</comment>
<dbReference type="Pfam" id="PF06203">
    <property type="entry name" value="CCT"/>
    <property type="match status" value="1"/>
</dbReference>
<keyword evidence="6" id="KW-1185">Reference proteome</keyword>
<dbReference type="PROSITE" id="PS51017">
    <property type="entry name" value="CCT"/>
    <property type="match status" value="1"/>
</dbReference>
<evidence type="ECO:0000256" key="1">
    <source>
        <dbReference type="ARBA" id="ARBA00004123"/>
    </source>
</evidence>
<evidence type="ECO:0000313" key="6">
    <source>
        <dbReference type="Proteomes" id="UP000824469"/>
    </source>
</evidence>